<dbReference type="OrthoDB" id="2151789at2759"/>
<dbReference type="eggNOG" id="KOG1262">
    <property type="taxonomic scope" value="Eukaryota"/>
</dbReference>
<comment type="similarity">
    <text evidence="1">Belongs to the oxygen-dependent FAD-linked oxidoreductase family.</text>
</comment>
<evidence type="ECO:0000256" key="2">
    <source>
        <dbReference type="ARBA" id="ARBA00022630"/>
    </source>
</evidence>
<keyword evidence="5" id="KW-0732">Signal</keyword>
<sequence>MRLPSVSVFAAIALTTLAETTPDPSDTKNSSQAIVADGIEGDDAAKLLESIQANSTDSCQTACASLLGEFGAAKVAGSEDPDYKAAIDGFWSQQQREPVPRCIFRPETAQEVANVVRVSQANKCRFAFRSGGHAQFAGSSSADGGITVLFERMAGITLSEDKKIASIGPGALWSDIYGSLAEHNLAVVGGRVADIGIGGLVTGGGISYFSNQRGWACDNVASYEVVLADGRIVIATPDSEYSDLYWALRGGGNNVGIVTQFNLETFAHGPLMYGGDRVFTNESFSAAIDAFVDVAKNIDKDPKVAQFLSFAIDTRNGMRLAVAELQYSEPKTDAAIFDGWNKVPAVVDNTKINSLVNLTLALAAPSPRGMRQSYWTVSVKFTDREIIDRLADITFEFGDKLSHIPGMVPAQTIQVVTDPQLKNMEKNGGNALGLSASDGPFLVLLQSFAWMNAEDDELVLKTAADMVAQIKKMSKDMGADHDFLYMNYASQFQDVVASYGESAKKLRDIARKYDPEGVFQTLQPGYHKLNEPESQELPVWDRVKAFFNEKFA</sequence>
<dbReference type="PROSITE" id="PS51387">
    <property type="entry name" value="FAD_PCMH"/>
    <property type="match status" value="1"/>
</dbReference>
<feature type="domain" description="FAD-binding PCMH-type" evidence="6">
    <location>
        <begin position="96"/>
        <end position="268"/>
    </location>
</feature>
<dbReference type="Proteomes" id="UP000053841">
    <property type="component" value="Unassembled WGS sequence"/>
</dbReference>
<name>W6YKE1_COCC2</name>
<dbReference type="GeneID" id="19146139"/>
<keyword evidence="4" id="KW-0560">Oxidoreductase</keyword>
<dbReference type="PANTHER" id="PTHR42973">
    <property type="entry name" value="BINDING OXIDOREDUCTASE, PUTATIVE (AFU_ORTHOLOGUE AFUA_1G17690)-RELATED"/>
    <property type="match status" value="1"/>
</dbReference>
<keyword evidence="2" id="KW-0285">Flavoprotein</keyword>
<evidence type="ECO:0000256" key="5">
    <source>
        <dbReference type="SAM" id="SignalP"/>
    </source>
</evidence>
<dbReference type="GO" id="GO:0016491">
    <property type="term" value="F:oxidoreductase activity"/>
    <property type="evidence" value="ECO:0007669"/>
    <property type="project" value="UniProtKB-KW"/>
</dbReference>
<dbReference type="Gene3D" id="3.40.462.20">
    <property type="match status" value="1"/>
</dbReference>
<dbReference type="InterPro" id="IPR016169">
    <property type="entry name" value="FAD-bd_PCMH_sub2"/>
</dbReference>
<dbReference type="Pfam" id="PF01565">
    <property type="entry name" value="FAD_binding_4"/>
    <property type="match status" value="1"/>
</dbReference>
<feature type="signal peptide" evidence="5">
    <location>
        <begin position="1"/>
        <end position="18"/>
    </location>
</feature>
<dbReference type="HOGENOM" id="CLU_018354_1_2_1"/>
<reference evidence="7 8" key="1">
    <citation type="journal article" date="2013" name="PLoS Genet.">
        <title>Comparative genome structure, secondary metabolite, and effector coding capacity across Cochliobolus pathogens.</title>
        <authorList>
            <person name="Condon B.J."/>
            <person name="Leng Y."/>
            <person name="Wu D."/>
            <person name="Bushley K.E."/>
            <person name="Ohm R.A."/>
            <person name="Otillar R."/>
            <person name="Martin J."/>
            <person name="Schackwitz W."/>
            <person name="Grimwood J."/>
            <person name="MohdZainudin N."/>
            <person name="Xue C."/>
            <person name="Wang R."/>
            <person name="Manning V.A."/>
            <person name="Dhillon B."/>
            <person name="Tu Z.J."/>
            <person name="Steffenson B.J."/>
            <person name="Salamov A."/>
            <person name="Sun H."/>
            <person name="Lowry S."/>
            <person name="LaButti K."/>
            <person name="Han J."/>
            <person name="Copeland A."/>
            <person name="Lindquist E."/>
            <person name="Barry K."/>
            <person name="Schmutz J."/>
            <person name="Baker S.E."/>
            <person name="Ciuffetti L.M."/>
            <person name="Grigoriev I.V."/>
            <person name="Zhong S."/>
            <person name="Turgeon B.G."/>
        </authorList>
    </citation>
    <scope>NUCLEOTIDE SEQUENCE [LARGE SCALE GENOMIC DNA]</scope>
    <source>
        <strain evidence="7 8">26-R-13</strain>
    </source>
</reference>
<evidence type="ECO:0000313" key="7">
    <source>
        <dbReference type="EMBL" id="EUC36119.1"/>
    </source>
</evidence>
<dbReference type="InterPro" id="IPR006094">
    <property type="entry name" value="Oxid_FAD_bind_N"/>
</dbReference>
<evidence type="ECO:0000256" key="3">
    <source>
        <dbReference type="ARBA" id="ARBA00022827"/>
    </source>
</evidence>
<evidence type="ECO:0000313" key="8">
    <source>
        <dbReference type="Proteomes" id="UP000053841"/>
    </source>
</evidence>
<dbReference type="Gene3D" id="3.30.43.10">
    <property type="entry name" value="Uridine Diphospho-n-acetylenolpyruvylglucosamine Reductase, domain 2"/>
    <property type="match status" value="1"/>
</dbReference>
<protein>
    <recommendedName>
        <fullName evidence="6">FAD-binding PCMH-type domain-containing protein</fullName>
    </recommendedName>
</protein>
<proteinExistence type="inferred from homology"/>
<organism evidence="7 8">
    <name type="scientific">Cochliobolus carbonum (strain 26-R-13)</name>
    <name type="common">Maize leaf spot fungus</name>
    <name type="synonym">Bipolaris zeicola</name>
    <dbReference type="NCBI Taxonomy" id="930089"/>
    <lineage>
        <taxon>Eukaryota</taxon>
        <taxon>Fungi</taxon>
        <taxon>Dikarya</taxon>
        <taxon>Ascomycota</taxon>
        <taxon>Pezizomycotina</taxon>
        <taxon>Dothideomycetes</taxon>
        <taxon>Pleosporomycetidae</taxon>
        <taxon>Pleosporales</taxon>
        <taxon>Pleosporineae</taxon>
        <taxon>Pleosporaceae</taxon>
        <taxon>Bipolaris</taxon>
    </lineage>
</organism>
<gene>
    <name evidence="7" type="ORF">COCCADRAFT_2716</name>
</gene>
<evidence type="ECO:0000256" key="1">
    <source>
        <dbReference type="ARBA" id="ARBA00005466"/>
    </source>
</evidence>
<dbReference type="SUPFAM" id="SSF56176">
    <property type="entry name" value="FAD-binding/transporter-associated domain-like"/>
    <property type="match status" value="1"/>
</dbReference>
<dbReference type="Gene3D" id="3.30.465.10">
    <property type="match status" value="1"/>
</dbReference>
<accession>W6YKE1</accession>
<dbReference type="RefSeq" id="XP_007709514.1">
    <property type="nucleotide sequence ID" value="XM_007711324.1"/>
</dbReference>
<dbReference type="InterPro" id="IPR050416">
    <property type="entry name" value="FAD-linked_Oxidoreductase"/>
</dbReference>
<evidence type="ECO:0000259" key="6">
    <source>
        <dbReference type="PROSITE" id="PS51387"/>
    </source>
</evidence>
<feature type="chain" id="PRO_5004889161" description="FAD-binding PCMH-type domain-containing protein" evidence="5">
    <location>
        <begin position="19"/>
        <end position="552"/>
    </location>
</feature>
<dbReference type="InterPro" id="IPR016167">
    <property type="entry name" value="FAD-bd_PCMH_sub1"/>
</dbReference>
<dbReference type="PANTHER" id="PTHR42973:SF34">
    <property type="entry name" value="FAD BINDING DOMAIN PROTEIN (AFU_ORTHOLOGUE AFUA_3G02770)"/>
    <property type="match status" value="1"/>
</dbReference>
<dbReference type="KEGG" id="bze:COCCADRAFT_2716"/>
<dbReference type="GO" id="GO:0071949">
    <property type="term" value="F:FAD binding"/>
    <property type="evidence" value="ECO:0007669"/>
    <property type="project" value="InterPro"/>
</dbReference>
<dbReference type="InterPro" id="IPR036318">
    <property type="entry name" value="FAD-bd_PCMH-like_sf"/>
</dbReference>
<dbReference type="InterPro" id="IPR016166">
    <property type="entry name" value="FAD-bd_PCMH"/>
</dbReference>
<evidence type="ECO:0000256" key="4">
    <source>
        <dbReference type="ARBA" id="ARBA00023002"/>
    </source>
</evidence>
<keyword evidence="8" id="KW-1185">Reference proteome</keyword>
<dbReference type="EMBL" id="KI964565">
    <property type="protein sequence ID" value="EUC36119.1"/>
    <property type="molecule type" value="Genomic_DNA"/>
</dbReference>
<dbReference type="AlphaFoldDB" id="W6YKE1"/>
<keyword evidence="3" id="KW-0274">FAD</keyword>